<organism evidence="2 3">
    <name type="scientific">Pleurodeles waltl</name>
    <name type="common">Iberian ribbed newt</name>
    <dbReference type="NCBI Taxonomy" id="8319"/>
    <lineage>
        <taxon>Eukaryota</taxon>
        <taxon>Metazoa</taxon>
        <taxon>Chordata</taxon>
        <taxon>Craniata</taxon>
        <taxon>Vertebrata</taxon>
        <taxon>Euteleostomi</taxon>
        <taxon>Amphibia</taxon>
        <taxon>Batrachia</taxon>
        <taxon>Caudata</taxon>
        <taxon>Salamandroidea</taxon>
        <taxon>Salamandridae</taxon>
        <taxon>Pleurodelinae</taxon>
        <taxon>Pleurodeles</taxon>
    </lineage>
</organism>
<dbReference type="Proteomes" id="UP001066276">
    <property type="component" value="Chromosome 1_1"/>
</dbReference>
<comment type="caution">
    <text evidence="2">The sequence shown here is derived from an EMBL/GenBank/DDBJ whole genome shotgun (WGS) entry which is preliminary data.</text>
</comment>
<sequence>MTQGTLLCLVGVPSTPVALCGRQLLGSAVKSIPRQLHLLPGIRSIAPQCPGTARNAWGVQESSHPSVEEYSGASRPSAIHAVGPSQTSTPPPGRPDTRVPGLESPPGLDRAAL</sequence>
<evidence type="ECO:0000256" key="1">
    <source>
        <dbReference type="SAM" id="MobiDB-lite"/>
    </source>
</evidence>
<keyword evidence="3" id="KW-1185">Reference proteome</keyword>
<dbReference type="EMBL" id="JANPWB010000001">
    <property type="protein sequence ID" value="KAJ1217139.1"/>
    <property type="molecule type" value="Genomic_DNA"/>
</dbReference>
<protein>
    <submittedName>
        <fullName evidence="2">Uncharacterized protein</fullName>
    </submittedName>
</protein>
<evidence type="ECO:0000313" key="3">
    <source>
        <dbReference type="Proteomes" id="UP001066276"/>
    </source>
</evidence>
<proteinExistence type="predicted"/>
<feature type="region of interest" description="Disordered" evidence="1">
    <location>
        <begin position="56"/>
        <end position="113"/>
    </location>
</feature>
<reference evidence="2" key="1">
    <citation type="journal article" date="2022" name="bioRxiv">
        <title>Sequencing and chromosome-scale assembly of the giantPleurodeles waltlgenome.</title>
        <authorList>
            <person name="Brown T."/>
            <person name="Elewa A."/>
            <person name="Iarovenko S."/>
            <person name="Subramanian E."/>
            <person name="Araus A.J."/>
            <person name="Petzold A."/>
            <person name="Susuki M."/>
            <person name="Suzuki K.-i.T."/>
            <person name="Hayashi T."/>
            <person name="Toyoda A."/>
            <person name="Oliveira C."/>
            <person name="Osipova E."/>
            <person name="Leigh N.D."/>
            <person name="Simon A."/>
            <person name="Yun M.H."/>
        </authorList>
    </citation>
    <scope>NUCLEOTIDE SEQUENCE</scope>
    <source>
        <strain evidence="2">20211129_DDA</strain>
        <tissue evidence="2">Liver</tissue>
    </source>
</reference>
<gene>
    <name evidence="2" type="ORF">NDU88_004734</name>
</gene>
<accession>A0AAV7WV92</accession>
<dbReference type="AlphaFoldDB" id="A0AAV7WV92"/>
<name>A0AAV7WV92_PLEWA</name>
<evidence type="ECO:0000313" key="2">
    <source>
        <dbReference type="EMBL" id="KAJ1217139.1"/>
    </source>
</evidence>